<feature type="domain" description="C2H2-type" evidence="7">
    <location>
        <begin position="540"/>
        <end position="567"/>
    </location>
</feature>
<dbReference type="PANTHER" id="PTHR24403">
    <property type="entry name" value="ZINC FINGER PROTEIN"/>
    <property type="match status" value="1"/>
</dbReference>
<dbReference type="FunFam" id="3.30.160.60:FF:000444">
    <property type="entry name" value="Zinc finger protein 335"/>
    <property type="match status" value="1"/>
</dbReference>
<dbReference type="PROSITE" id="PS00028">
    <property type="entry name" value="ZINC_FINGER_C2H2_1"/>
    <property type="match status" value="7"/>
</dbReference>
<feature type="compositionally biased region" description="Low complexity" evidence="6">
    <location>
        <begin position="11"/>
        <end position="51"/>
    </location>
</feature>
<feature type="region of interest" description="Disordered" evidence="6">
    <location>
        <begin position="209"/>
        <end position="245"/>
    </location>
</feature>
<sequence length="1228" mass="136813">MDSEENEVESSSDAGPSGMEEPSESGMGMESSEAMSADSSDAAASHAQAPESDCHVGQSSESLVVSVFIPETSSSTDIRVSSVHLPDSSSVAQSTSVSSVSTVTQSVLVSESAQVLVHSSAVSEGAMMVSDSTASTSSDLGSAIDKIIESTIGPDIMNGCIAVTSAEDGGAETTQYLILQGPDDGAPMVAQMSSSALSDRIAIEGLAEGPTSTCLDQGDLQGNLEPDQPDDQPVAEGSGDRPPNLDELEEMMEVVIVQQFKCKMCPYKSTSKDTLINHMRDKHFKPAGKAQWCAFKKEEEEDIVDAGAIDDPEEDSDYNPADEECNGRPPAVLKKPSPPITSSSQGRPRRKVGRPRKYCLLEEGYSGQGWISEDAGAPEEASSSGLNSVSAVTTNGHTAESTISQSDSENKDPSSNTQPEEEFYQRKRGRPSKHFLRKKYKNRYYKSLKPLLRPHNCWICGSRFLTQEDLRFHVDSHEGNDPELFKCLQCNYRCKRWSSLKEHMFNHEGTKPFKCEECDYSSVYKKDVLRHSAAPKVSEFLCPVCHRVYPMQKRLTQHMKTHSSEKPHMCDKCGKSFKKRYTFKMHLLTHIQSLGDSKFKCEFCDYTCDNKKLLLNHQLSHTNDRPFKCDFCKYSTSKEEFLVSHLAIKHTGEKPFSCTMCHFMTKHRKNLRLHVQCRHPEAFEEWSVTHPEEPARKRRRPFFTLQQIEELRQQHDNTEGLQGTIVTMQGLDNASVSQDSLGNTTIIYEQGHDLSAQNALDLLLNMSNARDLVGNTLQVAVLKSEGKALEKGTWSTVTTTPGQTQKVMTFHVSENGETVLQEAYEAATSETGELTQIAIESYEGGGEYSVVEQTNEESHENRYHNMPSAVCHNVCVSVSVYTEYILYLTLSLFFQLSSEAPASPTAVSSPSLSTKRFSCRICMESFHGRSDMENHKRAHLDAKTFKCPDCEFTSTSWPEVKTHMGLHSYLRPHKCPSCSFASKNKKDLRRHMMTHTNEKPFSCKLCGQRFNRNGHLKFHMERLHNQDHPTRKNRTAATQQTIIVNSDEEALATLQSLQAHQAAITPERLQALGQEHIIVAQEQALSDQEEGTYIQQITTVDGQTVQHLMTGDNQVQYIISQDGLPHLIPQEYVVVADGNHIQVNGQIIQYEQDGTFLQEQQIQYLPVRSEQQVVNAEDLKAAAHSAVTAVADAAMVQTQTLYTEATPEQLEQLQQHGIHYDVITFTDE</sequence>
<keyword evidence="4" id="KW-0862">Zinc</keyword>
<dbReference type="AlphaFoldDB" id="A0A3Q4AFX3"/>
<keyword evidence="3 5" id="KW-0863">Zinc-finger</keyword>
<dbReference type="InterPro" id="IPR050688">
    <property type="entry name" value="Zinc_finger/UBP_domain"/>
</dbReference>
<evidence type="ECO:0000256" key="3">
    <source>
        <dbReference type="ARBA" id="ARBA00022771"/>
    </source>
</evidence>
<name>A0A3Q4AFX3_MOLML</name>
<feature type="compositionally biased region" description="Acidic residues" evidence="6">
    <location>
        <begin position="1"/>
        <end position="10"/>
    </location>
</feature>
<dbReference type="SUPFAM" id="SSF57667">
    <property type="entry name" value="beta-beta-alpha zinc fingers"/>
    <property type="match status" value="6"/>
</dbReference>
<evidence type="ECO:0000256" key="4">
    <source>
        <dbReference type="ARBA" id="ARBA00022833"/>
    </source>
</evidence>
<protein>
    <recommendedName>
        <fullName evidence="7">C2H2-type domain-containing protein</fullName>
    </recommendedName>
</protein>
<evidence type="ECO:0000256" key="2">
    <source>
        <dbReference type="ARBA" id="ARBA00022737"/>
    </source>
</evidence>
<dbReference type="Proteomes" id="UP000261620">
    <property type="component" value="Unplaced"/>
</dbReference>
<feature type="compositionally biased region" description="Acidic residues" evidence="6">
    <location>
        <begin position="306"/>
        <end position="324"/>
    </location>
</feature>
<dbReference type="Pfam" id="PF00096">
    <property type="entry name" value="zf-C2H2"/>
    <property type="match status" value="2"/>
</dbReference>
<feature type="region of interest" description="Disordered" evidence="6">
    <location>
        <begin position="306"/>
        <end position="355"/>
    </location>
</feature>
<feature type="domain" description="C2H2-type" evidence="7">
    <location>
        <begin position="627"/>
        <end position="655"/>
    </location>
</feature>
<dbReference type="InterPro" id="IPR036236">
    <property type="entry name" value="Znf_C2H2_sf"/>
</dbReference>
<evidence type="ECO:0000313" key="9">
    <source>
        <dbReference type="Proteomes" id="UP000261620"/>
    </source>
</evidence>
<evidence type="ECO:0000259" key="7">
    <source>
        <dbReference type="PROSITE" id="PS50157"/>
    </source>
</evidence>
<dbReference type="GO" id="GO:0045944">
    <property type="term" value="P:positive regulation of transcription by RNA polymerase II"/>
    <property type="evidence" value="ECO:0007669"/>
    <property type="project" value="TreeGrafter"/>
</dbReference>
<dbReference type="PANTHER" id="PTHR24403:SF36">
    <property type="entry name" value="ZINC FINGER PROTEIN 335"/>
    <property type="match status" value="1"/>
</dbReference>
<dbReference type="InterPro" id="IPR013087">
    <property type="entry name" value="Znf_C2H2_type"/>
</dbReference>
<dbReference type="GO" id="GO:0007420">
    <property type="term" value="P:brain development"/>
    <property type="evidence" value="ECO:0007669"/>
    <property type="project" value="TreeGrafter"/>
</dbReference>
<accession>A0A3Q4AFX3</accession>
<dbReference type="FunFam" id="3.30.160.60:FF:000100">
    <property type="entry name" value="Zinc finger 45-like"/>
    <property type="match status" value="1"/>
</dbReference>
<feature type="compositionally biased region" description="Polar residues" evidence="6">
    <location>
        <begin position="381"/>
        <end position="418"/>
    </location>
</feature>
<dbReference type="Gene3D" id="3.30.160.60">
    <property type="entry name" value="Classic Zinc Finger"/>
    <property type="match status" value="8"/>
</dbReference>
<evidence type="ECO:0000256" key="1">
    <source>
        <dbReference type="ARBA" id="ARBA00022723"/>
    </source>
</evidence>
<dbReference type="GO" id="GO:0005634">
    <property type="term" value="C:nucleus"/>
    <property type="evidence" value="ECO:0007669"/>
    <property type="project" value="TreeGrafter"/>
</dbReference>
<evidence type="ECO:0000256" key="6">
    <source>
        <dbReference type="SAM" id="MobiDB-lite"/>
    </source>
</evidence>
<dbReference type="GO" id="GO:0008270">
    <property type="term" value="F:zinc ion binding"/>
    <property type="evidence" value="ECO:0007669"/>
    <property type="project" value="UniProtKB-KW"/>
</dbReference>
<feature type="domain" description="C2H2-type" evidence="7">
    <location>
        <begin position="485"/>
        <end position="512"/>
    </location>
</feature>
<reference evidence="8" key="2">
    <citation type="submission" date="2025-09" db="UniProtKB">
        <authorList>
            <consortium name="Ensembl"/>
        </authorList>
    </citation>
    <scope>IDENTIFICATION</scope>
</reference>
<feature type="domain" description="C2H2-type" evidence="7">
    <location>
        <begin position="945"/>
        <end position="972"/>
    </location>
</feature>
<feature type="domain" description="C2H2-type" evidence="7">
    <location>
        <begin position="599"/>
        <end position="626"/>
    </location>
</feature>
<proteinExistence type="predicted"/>
<keyword evidence="9" id="KW-1185">Reference proteome</keyword>
<dbReference type="FunFam" id="3.30.160.60:FF:002167">
    <property type="entry name" value="Si:ch211-269m15.3"/>
    <property type="match status" value="1"/>
</dbReference>
<dbReference type="Ensembl" id="ENSMMOT00000003015.1">
    <property type="protein sequence ID" value="ENSMMOP00000002970.1"/>
    <property type="gene ID" value="ENSMMOG00000002386.1"/>
</dbReference>
<dbReference type="GO" id="GO:0050769">
    <property type="term" value="P:positive regulation of neurogenesis"/>
    <property type="evidence" value="ECO:0007669"/>
    <property type="project" value="TreeGrafter"/>
</dbReference>
<dbReference type="SMART" id="SM00355">
    <property type="entry name" value="ZnF_C2H2"/>
    <property type="match status" value="13"/>
</dbReference>
<feature type="domain" description="C2H2-type" evidence="7">
    <location>
        <begin position="568"/>
        <end position="590"/>
    </location>
</feature>
<organism evidence="8 9">
    <name type="scientific">Mola mola</name>
    <name type="common">Ocean sunfish</name>
    <name type="synonym">Tetraodon mola</name>
    <dbReference type="NCBI Taxonomy" id="94237"/>
    <lineage>
        <taxon>Eukaryota</taxon>
        <taxon>Metazoa</taxon>
        <taxon>Chordata</taxon>
        <taxon>Craniata</taxon>
        <taxon>Vertebrata</taxon>
        <taxon>Euteleostomi</taxon>
        <taxon>Actinopterygii</taxon>
        <taxon>Neopterygii</taxon>
        <taxon>Teleostei</taxon>
        <taxon>Neoteleostei</taxon>
        <taxon>Acanthomorphata</taxon>
        <taxon>Eupercaria</taxon>
        <taxon>Tetraodontiformes</taxon>
        <taxon>Molidae</taxon>
        <taxon>Mola</taxon>
    </lineage>
</organism>
<feature type="domain" description="C2H2-type" evidence="7">
    <location>
        <begin position="973"/>
        <end position="1000"/>
    </location>
</feature>
<dbReference type="FunFam" id="3.30.160.60:FF:003059">
    <property type="entry name" value="Zinc finger protein 335"/>
    <property type="match status" value="1"/>
</dbReference>
<evidence type="ECO:0000313" key="8">
    <source>
        <dbReference type="Ensembl" id="ENSMMOP00000002970.1"/>
    </source>
</evidence>
<reference evidence="8" key="1">
    <citation type="submission" date="2025-08" db="UniProtKB">
        <authorList>
            <consortium name="Ensembl"/>
        </authorList>
    </citation>
    <scope>IDENTIFICATION</scope>
</reference>
<feature type="domain" description="C2H2-type" evidence="7">
    <location>
        <begin position="455"/>
        <end position="482"/>
    </location>
</feature>
<keyword evidence="2" id="KW-0677">Repeat</keyword>
<keyword evidence="1" id="KW-0479">Metal-binding</keyword>
<feature type="region of interest" description="Disordered" evidence="6">
    <location>
        <begin position="370"/>
        <end position="429"/>
    </location>
</feature>
<feature type="domain" description="C2H2-type" evidence="7">
    <location>
        <begin position="1001"/>
        <end position="1029"/>
    </location>
</feature>
<feature type="domain" description="C2H2-type" evidence="7">
    <location>
        <begin position="917"/>
        <end position="944"/>
    </location>
</feature>
<feature type="region of interest" description="Disordered" evidence="6">
    <location>
        <begin position="1"/>
        <end position="57"/>
    </location>
</feature>
<dbReference type="GO" id="GO:0000978">
    <property type="term" value="F:RNA polymerase II cis-regulatory region sequence-specific DNA binding"/>
    <property type="evidence" value="ECO:0007669"/>
    <property type="project" value="TreeGrafter"/>
</dbReference>
<evidence type="ECO:0000256" key="5">
    <source>
        <dbReference type="PROSITE-ProRule" id="PRU00042"/>
    </source>
</evidence>
<dbReference type="PROSITE" id="PS50157">
    <property type="entry name" value="ZINC_FINGER_C2H2_2"/>
    <property type="match status" value="10"/>
</dbReference>